<keyword evidence="5 15" id="KW-0812">Transmembrane</keyword>
<dbReference type="PRINTS" id="PR00238">
    <property type="entry name" value="OPSIN"/>
</dbReference>
<dbReference type="PROSITE" id="PS00238">
    <property type="entry name" value="OPSIN"/>
    <property type="match status" value="1"/>
</dbReference>
<dbReference type="GO" id="GO:0007602">
    <property type="term" value="P:phototransduction"/>
    <property type="evidence" value="ECO:0007669"/>
    <property type="project" value="UniProtKB-KW"/>
</dbReference>
<dbReference type="PANTHER" id="PTHR24240">
    <property type="entry name" value="OPSIN"/>
    <property type="match status" value="1"/>
</dbReference>
<keyword evidence="10 15" id="KW-0472">Membrane</keyword>
<dbReference type="PRINTS" id="PR00237">
    <property type="entry name" value="GPCRRHODOPSN"/>
</dbReference>
<evidence type="ECO:0000256" key="10">
    <source>
        <dbReference type="ARBA" id="ARBA00023136"/>
    </source>
</evidence>
<keyword evidence="2 15" id="KW-0600">Photoreceptor protein</keyword>
<dbReference type="PROSITE" id="PS00237">
    <property type="entry name" value="G_PROTEIN_RECEP_F1_1"/>
    <property type="match status" value="1"/>
</dbReference>
<evidence type="ECO:0000256" key="6">
    <source>
        <dbReference type="ARBA" id="ARBA00022925"/>
    </source>
</evidence>
<feature type="transmembrane region" description="Helical" evidence="15">
    <location>
        <begin position="126"/>
        <end position="144"/>
    </location>
</feature>
<proteinExistence type="inferred from homology"/>
<feature type="domain" description="G-protein coupled receptors family 1 profile" evidence="17">
    <location>
        <begin position="64"/>
        <end position="328"/>
    </location>
</feature>
<dbReference type="FunFam" id="1.20.1070.10:FF:000044">
    <property type="entry name" value="Opsin, ultraviolet-sensitive"/>
    <property type="match status" value="1"/>
</dbReference>
<evidence type="ECO:0000256" key="3">
    <source>
        <dbReference type="ARBA" id="ARBA00022553"/>
    </source>
</evidence>
<dbReference type="InterPro" id="IPR027430">
    <property type="entry name" value="Retinal_BS"/>
</dbReference>
<keyword evidence="7 15" id="KW-1133">Transmembrane helix</keyword>
<evidence type="ECO:0000313" key="18">
    <source>
        <dbReference type="EMBL" id="CAL4122593.1"/>
    </source>
</evidence>
<evidence type="ECO:0000256" key="12">
    <source>
        <dbReference type="ARBA" id="ARBA00023170"/>
    </source>
</evidence>
<evidence type="ECO:0000256" key="8">
    <source>
        <dbReference type="ARBA" id="ARBA00022991"/>
    </source>
</evidence>
<dbReference type="InterPro" id="IPR001760">
    <property type="entry name" value="Opsin"/>
</dbReference>
<feature type="non-terminal residue" evidence="18">
    <location>
        <position position="1"/>
    </location>
</feature>
<dbReference type="Gene3D" id="1.20.1070.10">
    <property type="entry name" value="Rhodopsin 7-helix transmembrane proteins"/>
    <property type="match status" value="1"/>
</dbReference>
<dbReference type="InterPro" id="IPR000276">
    <property type="entry name" value="GPCR_Rhodpsn"/>
</dbReference>
<gene>
    <name evidence="18" type="ORF">MNOR_LOCUS23315</name>
</gene>
<evidence type="ECO:0000256" key="14">
    <source>
        <dbReference type="ARBA" id="ARBA00023305"/>
    </source>
</evidence>
<evidence type="ECO:0000256" key="5">
    <source>
        <dbReference type="ARBA" id="ARBA00022692"/>
    </source>
</evidence>
<keyword evidence="8 15" id="KW-0157">Chromophore</keyword>
<evidence type="ECO:0000256" key="9">
    <source>
        <dbReference type="ARBA" id="ARBA00023040"/>
    </source>
</evidence>
<evidence type="ECO:0000256" key="15">
    <source>
        <dbReference type="RuleBase" id="RU004951"/>
    </source>
</evidence>
<evidence type="ECO:0000313" key="19">
    <source>
        <dbReference type="Proteomes" id="UP001497623"/>
    </source>
</evidence>
<sequence>RGGFDSPLVRSYGYPEGVTLMDFASPHMKPYVDSHWAKFPPINPMWHYVLGVINVMLFILAIAGNGMVVYLFNKHKPIRTPSNFLVVNLALSDFIMLTSNCPIFIINCFNGGQWSFSYLNCQVYSALGAVTGICSIWTLVCISLDRYNIICSGFSGPRLTKGKATVMALFCWILACGIASAPFLGWGSYTPEGILTSCSFDYLTQDIQTKSFNLFMFTVNFCVPLSLILLSYVFIVKAIWVHEGIMREQAAKMNVKSLRSAESNEQRAEIRIAKTAIFNIALWVICWTPYAAITLQGTLGDFSALSPLATTLPALLAKSASCYNPLVYAIGHPRFRQAMTLHLPWLCVQEELPKSTTTEDNGTSVANEQNLQGRRNSQNSSV</sequence>
<evidence type="ECO:0000256" key="16">
    <source>
        <dbReference type="SAM" id="MobiDB-lite"/>
    </source>
</evidence>
<keyword evidence="6 15" id="KW-0681">Retinal protein</keyword>
<feature type="transmembrane region" description="Helical" evidence="15">
    <location>
        <begin position="214"/>
        <end position="240"/>
    </location>
</feature>
<dbReference type="Pfam" id="PF00001">
    <property type="entry name" value="7tm_1"/>
    <property type="match status" value="1"/>
</dbReference>
<feature type="transmembrane region" description="Helical" evidence="15">
    <location>
        <begin position="45"/>
        <end position="72"/>
    </location>
</feature>
<feature type="transmembrane region" description="Helical" evidence="15">
    <location>
        <begin position="84"/>
        <end position="106"/>
    </location>
</feature>
<keyword evidence="9 15" id="KW-0297">G-protein coupled receptor</keyword>
<dbReference type="GO" id="GO:0009881">
    <property type="term" value="F:photoreceptor activity"/>
    <property type="evidence" value="ECO:0007669"/>
    <property type="project" value="UniProtKB-KW"/>
</dbReference>
<keyword evidence="12 15" id="KW-0675">Receptor</keyword>
<dbReference type="InterPro" id="IPR050125">
    <property type="entry name" value="GPCR_opsins"/>
</dbReference>
<dbReference type="GO" id="GO:0007601">
    <property type="term" value="P:visual perception"/>
    <property type="evidence" value="ECO:0007669"/>
    <property type="project" value="UniProtKB-KW"/>
</dbReference>
<keyword evidence="11" id="KW-1015">Disulfide bond</keyword>
<comment type="caution">
    <text evidence="18">The sequence shown here is derived from an EMBL/GenBank/DDBJ whole genome shotgun (WGS) entry which is preliminary data.</text>
</comment>
<dbReference type="InterPro" id="IPR017452">
    <property type="entry name" value="GPCR_Rhodpsn_7TM"/>
</dbReference>
<feature type="transmembrane region" description="Helical" evidence="15">
    <location>
        <begin position="165"/>
        <end position="186"/>
    </location>
</feature>
<comment type="caution">
    <text evidence="15">Lacks conserved residue(s) required for the propagation of feature annotation.</text>
</comment>
<keyword evidence="3" id="KW-0597">Phosphoprotein</keyword>
<dbReference type="GO" id="GO:0004930">
    <property type="term" value="F:G protein-coupled receptor activity"/>
    <property type="evidence" value="ECO:0007669"/>
    <property type="project" value="UniProtKB-KW"/>
</dbReference>
<evidence type="ECO:0000259" key="17">
    <source>
        <dbReference type="PROSITE" id="PS50262"/>
    </source>
</evidence>
<dbReference type="CDD" id="cd15079">
    <property type="entry name" value="7tmA_photoreceptors_insect"/>
    <property type="match status" value="1"/>
</dbReference>
<keyword evidence="14" id="KW-0844">Vision</keyword>
<comment type="similarity">
    <text evidence="15">Belongs to the G-protein coupled receptor 1 family. Opsin subfamily.</text>
</comment>
<keyword evidence="19" id="KW-1185">Reference proteome</keyword>
<organism evidence="18 19">
    <name type="scientific">Meganyctiphanes norvegica</name>
    <name type="common">Northern krill</name>
    <name type="synonym">Thysanopoda norvegica</name>
    <dbReference type="NCBI Taxonomy" id="48144"/>
    <lineage>
        <taxon>Eukaryota</taxon>
        <taxon>Metazoa</taxon>
        <taxon>Ecdysozoa</taxon>
        <taxon>Arthropoda</taxon>
        <taxon>Crustacea</taxon>
        <taxon>Multicrustacea</taxon>
        <taxon>Malacostraca</taxon>
        <taxon>Eumalacostraca</taxon>
        <taxon>Eucarida</taxon>
        <taxon>Euphausiacea</taxon>
        <taxon>Euphausiidae</taxon>
        <taxon>Meganyctiphanes</taxon>
    </lineage>
</organism>
<evidence type="ECO:0000256" key="1">
    <source>
        <dbReference type="ARBA" id="ARBA00004141"/>
    </source>
</evidence>
<protein>
    <recommendedName>
        <fullName evidence="17">G-protein coupled receptors family 1 profile domain-containing protein</fullName>
    </recommendedName>
</protein>
<keyword evidence="4 15" id="KW-0716">Sensory transduction</keyword>
<accession>A0AAV2RBT9</accession>
<reference evidence="18 19" key="1">
    <citation type="submission" date="2024-05" db="EMBL/GenBank/DDBJ databases">
        <authorList>
            <person name="Wallberg A."/>
        </authorList>
    </citation>
    <scope>NUCLEOTIDE SEQUENCE [LARGE SCALE GENOMIC DNA]</scope>
</reference>
<feature type="region of interest" description="Disordered" evidence="16">
    <location>
        <begin position="355"/>
        <end position="382"/>
    </location>
</feature>
<evidence type="ECO:0000256" key="4">
    <source>
        <dbReference type="ARBA" id="ARBA00022606"/>
    </source>
</evidence>
<evidence type="ECO:0000256" key="2">
    <source>
        <dbReference type="ARBA" id="ARBA00022543"/>
    </source>
</evidence>
<evidence type="ECO:0000256" key="13">
    <source>
        <dbReference type="ARBA" id="ARBA00023224"/>
    </source>
</evidence>
<name>A0AAV2RBT9_MEGNR</name>
<dbReference type="Proteomes" id="UP001497623">
    <property type="component" value="Unassembled WGS sequence"/>
</dbReference>
<comment type="subcellular location">
    <subcellularLocation>
        <location evidence="1 15">Membrane</location>
        <topology evidence="1 15">Multi-pass membrane protein</topology>
    </subcellularLocation>
</comment>
<keyword evidence="13 15" id="KW-0807">Transducer</keyword>
<dbReference type="GO" id="GO:0016020">
    <property type="term" value="C:membrane"/>
    <property type="evidence" value="ECO:0007669"/>
    <property type="project" value="UniProtKB-SubCell"/>
</dbReference>
<evidence type="ECO:0000256" key="11">
    <source>
        <dbReference type="ARBA" id="ARBA00023157"/>
    </source>
</evidence>
<dbReference type="SUPFAM" id="SSF81321">
    <property type="entry name" value="Family A G protein-coupled receptor-like"/>
    <property type="match status" value="1"/>
</dbReference>
<dbReference type="AlphaFoldDB" id="A0AAV2RBT9"/>
<dbReference type="PRINTS" id="PR00577">
    <property type="entry name" value="OPSINRH3RH4"/>
</dbReference>
<dbReference type="EMBL" id="CAXKWB010020447">
    <property type="protein sequence ID" value="CAL4122593.1"/>
    <property type="molecule type" value="Genomic_DNA"/>
</dbReference>
<dbReference type="PROSITE" id="PS50262">
    <property type="entry name" value="G_PROTEIN_RECEP_F1_2"/>
    <property type="match status" value="1"/>
</dbReference>
<evidence type="ECO:0000256" key="7">
    <source>
        <dbReference type="ARBA" id="ARBA00022989"/>
    </source>
</evidence>